<feature type="compositionally biased region" description="Low complexity" evidence="4">
    <location>
        <begin position="783"/>
        <end position="804"/>
    </location>
</feature>
<accession>A0ABZ2AYV1</accession>
<dbReference type="PANTHER" id="PTHR31001:SF90">
    <property type="entry name" value="CENTROMERE DNA-BINDING PROTEIN COMPLEX CBF3 SUBUNIT B"/>
    <property type="match status" value="1"/>
</dbReference>
<feature type="compositionally biased region" description="Basic and acidic residues" evidence="4">
    <location>
        <begin position="691"/>
        <end position="700"/>
    </location>
</feature>
<dbReference type="PROSITE" id="PS00463">
    <property type="entry name" value="ZN2_CY6_FUNGAL_1"/>
    <property type="match status" value="1"/>
</dbReference>
<protein>
    <recommendedName>
        <fullName evidence="5">Zn(2)-C6 fungal-type domain-containing protein</fullName>
    </recommendedName>
</protein>
<dbReference type="InterPro" id="IPR007219">
    <property type="entry name" value="XnlR_reg_dom"/>
</dbReference>
<feature type="compositionally biased region" description="Basic and acidic residues" evidence="4">
    <location>
        <begin position="708"/>
        <end position="725"/>
    </location>
</feature>
<dbReference type="CDD" id="cd00067">
    <property type="entry name" value="GAL4"/>
    <property type="match status" value="1"/>
</dbReference>
<sequence length="855" mass="93003">MSSRKAYSCTPCRTKKIKCDRRKVCGQCRRKSVQCIWPENGVPLEDEVEPPAALSLSSPINTPYHPHTLPPPIRSGPSYHPLTSHIHPLYPSTSTFSCLRTQSPPPPHQSPAAMPDPPVVGVPHTVVHAEQLDHSILNNPDSPGSPSGSRSPRASDRMGDSRTIINAALVGSRPDHLGDSDRNRDRSRANDKPVNHPSSSEFLMRKEDGEVFRDYTLTQPRPRERDERDETPNHGYARATRHGQDKGGGTRQGNRITPTPTPGTAPITKATNDDDITATFPSRCTFTSLLGTRLMDPPSSPPSNVPSPIQPVLVYVPLPSPLCRDHFGDEDMSTDVTLEGRLLVACEDCLAHADFLDEPSTETIQTIICLNLYLNNKNRVNAARSLLGTAIKMAISMGMSRIPDESTLYDPAGVIERELGRRLWWSLVSQDAYTASNSGFTCLINLSHASTGLFANLDDDEIRPPGFHSPSKPLSETTTATYHILKIDFALVTRHFIDAVNVDFPNVSYEAIMELDGQFRQVYDSLPAAFRPDLPQPFELSYAGSKRYLVEQRIFMGITLHNRIMRLHRVYMVRGYDDPKYEYNTRVCLESAYALLDLVRQSPQTLLRRAKDGRERRRQRDGVALAVSLLEPISRTSPVACRGLKVLRALLSRDSEASQQAQSLPQAQPQPPQQNQTQDQSQNPRKRKHSHEGDDSDGRSGGKSSASKMREKSSVHPHGDTDRSEPSQLDLANTSLTDLERLLRQAFPFVNPSSCSISSVSSVSSVSSFIPSIAASATSAAAPASGSASAHGSGSHPGPAPGSDSSGGGSGGGVGRVSDGGGVPNAGMGKGPTSAAATSDPAAEFWQSLFSMNSW</sequence>
<reference evidence="6 7" key="1">
    <citation type="submission" date="2024-01" db="EMBL/GenBank/DDBJ databases">
        <title>Comparative genomics of Cryptococcus and Kwoniella reveals pathogenesis evolution and contrasting modes of karyotype evolution via chromosome fusion or intercentromeric recombination.</title>
        <authorList>
            <person name="Coelho M.A."/>
            <person name="David-Palma M."/>
            <person name="Shea T."/>
            <person name="Bowers K."/>
            <person name="McGinley-Smith S."/>
            <person name="Mohammad A.W."/>
            <person name="Gnirke A."/>
            <person name="Yurkov A.M."/>
            <person name="Nowrousian M."/>
            <person name="Sun S."/>
            <person name="Cuomo C.A."/>
            <person name="Heitman J."/>
        </authorList>
    </citation>
    <scope>NUCLEOTIDE SEQUENCE [LARGE SCALE GENOMIC DNA]</scope>
    <source>
        <strain evidence="6 7">7685027</strain>
    </source>
</reference>
<proteinExistence type="predicted"/>
<feature type="compositionally biased region" description="Basic and acidic residues" evidence="4">
    <location>
        <begin position="173"/>
        <end position="194"/>
    </location>
</feature>
<dbReference type="GeneID" id="89991834"/>
<evidence type="ECO:0000259" key="5">
    <source>
        <dbReference type="PROSITE" id="PS50048"/>
    </source>
</evidence>
<feature type="compositionally biased region" description="Low complexity" evidence="4">
    <location>
        <begin position="657"/>
        <end position="683"/>
    </location>
</feature>
<dbReference type="InterPro" id="IPR036864">
    <property type="entry name" value="Zn2-C6_fun-type_DNA-bd_sf"/>
</dbReference>
<evidence type="ECO:0000256" key="2">
    <source>
        <dbReference type="ARBA" id="ARBA00022723"/>
    </source>
</evidence>
<evidence type="ECO:0000256" key="1">
    <source>
        <dbReference type="ARBA" id="ARBA00004123"/>
    </source>
</evidence>
<keyword evidence="7" id="KW-1185">Reference proteome</keyword>
<dbReference type="Proteomes" id="UP001432216">
    <property type="component" value="Chromosome 8"/>
</dbReference>
<dbReference type="Pfam" id="PF00172">
    <property type="entry name" value="Zn_clus"/>
    <property type="match status" value="1"/>
</dbReference>
<feature type="compositionally biased region" description="Low complexity" evidence="4">
    <location>
        <begin position="256"/>
        <end position="270"/>
    </location>
</feature>
<dbReference type="SMART" id="SM00906">
    <property type="entry name" value="Fungal_trans"/>
    <property type="match status" value="1"/>
</dbReference>
<dbReference type="EMBL" id="CP143813">
    <property type="protein sequence ID" value="WVO23708.1"/>
    <property type="molecule type" value="Genomic_DNA"/>
</dbReference>
<evidence type="ECO:0000313" key="6">
    <source>
        <dbReference type="EMBL" id="WVO23708.1"/>
    </source>
</evidence>
<feature type="region of interest" description="Disordered" evidence="4">
    <location>
        <begin position="135"/>
        <end position="276"/>
    </location>
</feature>
<dbReference type="InterPro" id="IPR001138">
    <property type="entry name" value="Zn2Cys6_DnaBD"/>
</dbReference>
<keyword evidence="2" id="KW-0479">Metal-binding</keyword>
<dbReference type="CDD" id="cd12148">
    <property type="entry name" value="fungal_TF_MHR"/>
    <property type="match status" value="1"/>
</dbReference>
<dbReference type="SUPFAM" id="SSF57701">
    <property type="entry name" value="Zn2/Cys6 DNA-binding domain"/>
    <property type="match status" value="1"/>
</dbReference>
<evidence type="ECO:0000313" key="7">
    <source>
        <dbReference type="Proteomes" id="UP001432216"/>
    </source>
</evidence>
<evidence type="ECO:0000256" key="4">
    <source>
        <dbReference type="SAM" id="MobiDB-lite"/>
    </source>
</evidence>
<dbReference type="RefSeq" id="XP_064722947.1">
    <property type="nucleotide sequence ID" value="XM_064866875.1"/>
</dbReference>
<feature type="region of interest" description="Disordered" evidence="4">
    <location>
        <begin position="656"/>
        <end position="728"/>
    </location>
</feature>
<comment type="subcellular location">
    <subcellularLocation>
        <location evidence="1">Nucleus</location>
    </subcellularLocation>
</comment>
<feature type="compositionally biased region" description="Basic and acidic residues" evidence="4">
    <location>
        <begin position="203"/>
        <end position="213"/>
    </location>
</feature>
<feature type="compositionally biased region" description="Pro residues" evidence="4">
    <location>
        <begin position="103"/>
        <end position="120"/>
    </location>
</feature>
<name>A0ABZ2AYV1_9TREE</name>
<feature type="region of interest" description="Disordered" evidence="4">
    <location>
        <begin position="60"/>
        <end position="121"/>
    </location>
</feature>
<feature type="compositionally biased region" description="Gly residues" evidence="4">
    <location>
        <begin position="805"/>
        <end position="830"/>
    </location>
</feature>
<dbReference type="PANTHER" id="PTHR31001">
    <property type="entry name" value="UNCHARACTERIZED TRANSCRIPTIONAL REGULATORY PROTEIN"/>
    <property type="match status" value="1"/>
</dbReference>
<dbReference type="PROSITE" id="PS50048">
    <property type="entry name" value="ZN2_CY6_FUNGAL_2"/>
    <property type="match status" value="1"/>
</dbReference>
<dbReference type="SMART" id="SM00066">
    <property type="entry name" value="GAL4"/>
    <property type="match status" value="1"/>
</dbReference>
<feature type="region of interest" description="Disordered" evidence="4">
    <location>
        <begin position="783"/>
        <end position="839"/>
    </location>
</feature>
<dbReference type="Gene3D" id="4.10.240.10">
    <property type="entry name" value="Zn(2)-C6 fungal-type DNA-binding domain"/>
    <property type="match status" value="1"/>
</dbReference>
<dbReference type="InterPro" id="IPR050613">
    <property type="entry name" value="Sec_Metabolite_Reg"/>
</dbReference>
<gene>
    <name evidence="6" type="ORF">IAS62_005063</name>
</gene>
<dbReference type="Pfam" id="PF04082">
    <property type="entry name" value="Fungal_trans"/>
    <property type="match status" value="1"/>
</dbReference>
<feature type="compositionally biased region" description="Polar residues" evidence="4">
    <location>
        <begin position="91"/>
        <end position="101"/>
    </location>
</feature>
<organism evidence="6 7">
    <name type="scientific">Cryptococcus decagattii</name>
    <dbReference type="NCBI Taxonomy" id="1859122"/>
    <lineage>
        <taxon>Eukaryota</taxon>
        <taxon>Fungi</taxon>
        <taxon>Dikarya</taxon>
        <taxon>Basidiomycota</taxon>
        <taxon>Agaricomycotina</taxon>
        <taxon>Tremellomycetes</taxon>
        <taxon>Tremellales</taxon>
        <taxon>Cryptococcaceae</taxon>
        <taxon>Cryptococcus</taxon>
        <taxon>Cryptococcus gattii species complex</taxon>
    </lineage>
</organism>
<keyword evidence="3" id="KW-0539">Nucleus</keyword>
<feature type="compositionally biased region" description="Low complexity" evidence="4">
    <location>
        <begin position="140"/>
        <end position="152"/>
    </location>
</feature>
<feature type="compositionally biased region" description="Basic and acidic residues" evidence="4">
    <location>
        <begin position="221"/>
        <end position="232"/>
    </location>
</feature>
<evidence type="ECO:0000256" key="3">
    <source>
        <dbReference type="ARBA" id="ARBA00023242"/>
    </source>
</evidence>
<feature type="domain" description="Zn(2)-C6 fungal-type" evidence="5">
    <location>
        <begin position="8"/>
        <end position="37"/>
    </location>
</feature>